<dbReference type="PANTHER" id="PTHR31465">
    <property type="entry name" value="PROTEIN RTA1-RELATED"/>
    <property type="match status" value="1"/>
</dbReference>
<dbReference type="InterPro" id="IPR021858">
    <property type="entry name" value="Fun_TF"/>
</dbReference>
<evidence type="ECO:0000313" key="8">
    <source>
        <dbReference type="EMBL" id="KAF4627221.1"/>
    </source>
</evidence>
<dbReference type="PANTHER" id="PTHR31465:SF9">
    <property type="entry name" value="SPHINGOID LONG-CHAIN BASE TRANSPORTER RSB1"/>
    <property type="match status" value="1"/>
</dbReference>
<dbReference type="InterPro" id="IPR045518">
    <property type="entry name" value="2EXR"/>
</dbReference>
<feature type="domain" description="2EXR" evidence="7">
    <location>
        <begin position="44"/>
        <end position="184"/>
    </location>
</feature>
<proteinExistence type="predicted"/>
<sequence length="972" mass="110416">MVIPSPLKHLKRTDKISRKQNTTTRTTSKAPKPKLNSHIRTPSFKHFPELPLELRLKIWTLALLQPRTINLQILVSPHPKYDQSTIRPIPTAIGPRHKYFELDATPQRIQFRCSVLPPTKPVKERYLHLDKNHPLGRLEKPVILYVCVESRRLALANYEPAFGDRELDREGERRVWVDFKRDMVLLNALGRKHYGNYLEKYFALGTLTAYCKNDAPKIRNLGIAGFWFLDTEPESPPWWWRSTSIMKDMIGLPGWLNSFGCLEKLYLWDDMKFRAPLSRGIYEMMDYQEVVKREVVKTLERLKIGRGWDPDRKLLVIRVLGDKDRVWSVVKDSDGVDRSIQPAMSLLTTAGLLIRDHPYNYTVNSSQECTLDTCSITQAQYLYDPSLSGNAFLASFFGLLLIFQLFLGIYYRTIGFCIATSIGFVLEIIGYIGRVQMHFNPFIQQPFMMALICVTIGPIFLTAAIYLCLSRIIVVYGTHLSRLSPGTVAISFMVSDFISLLLQAGGGAVVEIADDFSVEHVGIRIMVAGLSLQVVSLGVLLALCVDFAFRIFELSGGFHGTLWNDQVDFMVLDGTMVALAGLCLTVFHPGIAFHGYWETADYKMKALQHAVSALGALHEHLESQRFSQDISSISNENLNIDYATQQYTRALTSLRNILTKPDNRSIELSLISALLCMYYELLQENFETAQVHLENCLNVLNPLLPSQGSWLTNSLGGKMHKSISIDEDIVQEFAHLDIEASCTLGKRAPSMCLAETTLKIPTPFISISQARQLLYGLTSQLHSFMRYTADEYKSKILPVPLPTIAEANFFQARLKEWESSFSSFLSNPCTKLSRQEQQAANVLSIQEKVTYMKAATCLYAEEMIFDQFDQEFEEILCLADYIIYTMTPSPAKDVSSSSSINKVILTFDMGIIEALFWTAIKCRSPSIRHRAIDILRKVTWQEGVWNAEMMVAMAEKFVATEEEGFEEEEDNY</sequence>
<evidence type="ECO:0000256" key="6">
    <source>
        <dbReference type="SAM" id="Phobius"/>
    </source>
</evidence>
<name>A0A8H4VYI7_9HELO</name>
<feature type="transmembrane region" description="Helical" evidence="6">
    <location>
        <begin position="447"/>
        <end position="476"/>
    </location>
</feature>
<evidence type="ECO:0000313" key="9">
    <source>
        <dbReference type="Proteomes" id="UP000566819"/>
    </source>
</evidence>
<dbReference type="InterPro" id="IPR007568">
    <property type="entry name" value="RTA1"/>
</dbReference>
<feature type="transmembrane region" description="Helical" evidence="6">
    <location>
        <begin position="413"/>
        <end position="435"/>
    </location>
</feature>
<keyword evidence="9" id="KW-1185">Reference proteome</keyword>
<dbReference type="Pfam" id="PF20150">
    <property type="entry name" value="2EXR"/>
    <property type="match status" value="1"/>
</dbReference>
<dbReference type="GO" id="GO:0000324">
    <property type="term" value="C:fungal-type vacuole"/>
    <property type="evidence" value="ECO:0007669"/>
    <property type="project" value="TreeGrafter"/>
</dbReference>
<keyword evidence="2 6" id="KW-0812">Transmembrane</keyword>
<protein>
    <recommendedName>
        <fullName evidence="7">2EXR domain-containing protein</fullName>
    </recommendedName>
</protein>
<evidence type="ECO:0000256" key="2">
    <source>
        <dbReference type="ARBA" id="ARBA00022692"/>
    </source>
</evidence>
<dbReference type="AlphaFoldDB" id="A0A8H4VYI7"/>
<gene>
    <name evidence="8" type="ORF">G7Y89_g10936</name>
</gene>
<comment type="subcellular location">
    <subcellularLocation>
        <location evidence="1">Membrane</location>
        <topology evidence="1">Multi-pass membrane protein</topology>
    </subcellularLocation>
</comment>
<keyword evidence="4 6" id="KW-0472">Membrane</keyword>
<keyword evidence="3 6" id="KW-1133">Transmembrane helix</keyword>
<feature type="transmembrane region" description="Helical" evidence="6">
    <location>
        <begin position="569"/>
        <end position="597"/>
    </location>
</feature>
<feature type="transmembrane region" description="Helical" evidence="6">
    <location>
        <begin position="525"/>
        <end position="549"/>
    </location>
</feature>
<evidence type="ECO:0000256" key="4">
    <source>
        <dbReference type="ARBA" id="ARBA00023136"/>
    </source>
</evidence>
<dbReference type="Proteomes" id="UP000566819">
    <property type="component" value="Unassembled WGS sequence"/>
</dbReference>
<dbReference type="Pfam" id="PF04479">
    <property type="entry name" value="RTA1"/>
    <property type="match status" value="1"/>
</dbReference>
<dbReference type="OrthoDB" id="2593732at2759"/>
<evidence type="ECO:0000256" key="1">
    <source>
        <dbReference type="ARBA" id="ARBA00004141"/>
    </source>
</evidence>
<evidence type="ECO:0000256" key="5">
    <source>
        <dbReference type="SAM" id="MobiDB-lite"/>
    </source>
</evidence>
<feature type="compositionally biased region" description="Polar residues" evidence="5">
    <location>
        <begin position="19"/>
        <end position="29"/>
    </location>
</feature>
<evidence type="ECO:0000259" key="7">
    <source>
        <dbReference type="Pfam" id="PF20150"/>
    </source>
</evidence>
<dbReference type="EMBL" id="JAAMPI010001007">
    <property type="protein sequence ID" value="KAF4627221.1"/>
    <property type="molecule type" value="Genomic_DNA"/>
</dbReference>
<dbReference type="Pfam" id="PF11951">
    <property type="entry name" value="Fungal_trans_2"/>
    <property type="match status" value="1"/>
</dbReference>
<feature type="region of interest" description="Disordered" evidence="5">
    <location>
        <begin position="1"/>
        <end position="37"/>
    </location>
</feature>
<organism evidence="8 9">
    <name type="scientific">Cudoniella acicularis</name>
    <dbReference type="NCBI Taxonomy" id="354080"/>
    <lineage>
        <taxon>Eukaryota</taxon>
        <taxon>Fungi</taxon>
        <taxon>Dikarya</taxon>
        <taxon>Ascomycota</taxon>
        <taxon>Pezizomycotina</taxon>
        <taxon>Leotiomycetes</taxon>
        <taxon>Helotiales</taxon>
        <taxon>Tricladiaceae</taxon>
        <taxon>Cudoniella</taxon>
    </lineage>
</organism>
<accession>A0A8H4VYI7</accession>
<dbReference type="GO" id="GO:0005886">
    <property type="term" value="C:plasma membrane"/>
    <property type="evidence" value="ECO:0007669"/>
    <property type="project" value="TreeGrafter"/>
</dbReference>
<comment type="caution">
    <text evidence="8">The sequence shown here is derived from an EMBL/GenBank/DDBJ whole genome shotgun (WGS) entry which is preliminary data.</text>
</comment>
<feature type="transmembrane region" description="Helical" evidence="6">
    <location>
        <begin position="488"/>
        <end position="513"/>
    </location>
</feature>
<reference evidence="8 9" key="1">
    <citation type="submission" date="2020-03" db="EMBL/GenBank/DDBJ databases">
        <title>Draft Genome Sequence of Cudoniella acicularis.</title>
        <authorList>
            <person name="Buettner E."/>
            <person name="Kellner H."/>
        </authorList>
    </citation>
    <scope>NUCLEOTIDE SEQUENCE [LARGE SCALE GENOMIC DNA]</scope>
    <source>
        <strain evidence="8 9">DSM 108380</strain>
    </source>
</reference>
<evidence type="ECO:0000256" key="3">
    <source>
        <dbReference type="ARBA" id="ARBA00022989"/>
    </source>
</evidence>
<feature type="transmembrane region" description="Helical" evidence="6">
    <location>
        <begin position="387"/>
        <end position="407"/>
    </location>
</feature>